<reference evidence="1 2" key="1">
    <citation type="submission" date="2015-12" db="EMBL/GenBank/DDBJ databases">
        <title>The genome of Folsomia candida.</title>
        <authorList>
            <person name="Faddeeva A."/>
            <person name="Derks M.F."/>
            <person name="Anvar Y."/>
            <person name="Smit S."/>
            <person name="Van Straalen N."/>
            <person name="Roelofs D."/>
        </authorList>
    </citation>
    <scope>NUCLEOTIDE SEQUENCE [LARGE SCALE GENOMIC DNA]</scope>
    <source>
        <strain evidence="1 2">VU population</strain>
        <tissue evidence="1">Whole body</tissue>
    </source>
</reference>
<protein>
    <recommendedName>
        <fullName evidence="3">DUF1868 domain-containing protein</fullName>
    </recommendedName>
</protein>
<dbReference type="OrthoDB" id="10001238at2759"/>
<dbReference type="AlphaFoldDB" id="A0A226DYM9"/>
<dbReference type="Proteomes" id="UP000198287">
    <property type="component" value="Unassembled WGS sequence"/>
</dbReference>
<dbReference type="SUPFAM" id="SSF55144">
    <property type="entry name" value="LigT-like"/>
    <property type="match status" value="1"/>
</dbReference>
<comment type="caution">
    <text evidence="1">The sequence shown here is derived from an EMBL/GenBank/DDBJ whole genome shotgun (WGS) entry which is preliminary data.</text>
</comment>
<keyword evidence="2" id="KW-1185">Reference proteome</keyword>
<name>A0A226DYM9_FOLCA</name>
<evidence type="ECO:0000313" key="1">
    <source>
        <dbReference type="EMBL" id="OXA50160.1"/>
    </source>
</evidence>
<dbReference type="InterPro" id="IPR009097">
    <property type="entry name" value="Cyclic_Pdiesterase"/>
</dbReference>
<proteinExistence type="predicted"/>
<gene>
    <name evidence="1" type="ORF">Fcan01_15277</name>
</gene>
<evidence type="ECO:0000313" key="2">
    <source>
        <dbReference type="Proteomes" id="UP000198287"/>
    </source>
</evidence>
<sequence>MSKRWKIFALLVASGTIWIFVSFGWSSRPGISSPMAAPITPASNTGKLKRSMKLDENGKYLPFYGYTALCMVEHPPSFGRQIEDFIRSSSLGRFYAALPHDTYHVTIFNIYTIQYQTIPPVERWVKEKGGVIPNNSWLPEYVLHKQHVQATNLLAAVTPSFPIETVEFRTPSDYAGLSILVTALHPDFNHEITQLREKLGTIYEHDDPGLAKMGFHITLAYAYKQLQISDQVSQDLNILSDMVQKFVEFRLINHGVYLYDSMTNFILWTDRKN</sequence>
<dbReference type="EMBL" id="LNIX01000009">
    <property type="protein sequence ID" value="OXA50160.1"/>
    <property type="molecule type" value="Genomic_DNA"/>
</dbReference>
<organism evidence="1 2">
    <name type="scientific">Folsomia candida</name>
    <name type="common">Springtail</name>
    <dbReference type="NCBI Taxonomy" id="158441"/>
    <lineage>
        <taxon>Eukaryota</taxon>
        <taxon>Metazoa</taxon>
        <taxon>Ecdysozoa</taxon>
        <taxon>Arthropoda</taxon>
        <taxon>Hexapoda</taxon>
        <taxon>Collembola</taxon>
        <taxon>Entomobryomorpha</taxon>
        <taxon>Isotomoidea</taxon>
        <taxon>Isotomidae</taxon>
        <taxon>Proisotominae</taxon>
        <taxon>Folsomia</taxon>
    </lineage>
</organism>
<dbReference type="Gene3D" id="3.90.1140.10">
    <property type="entry name" value="Cyclic phosphodiesterase"/>
    <property type="match status" value="1"/>
</dbReference>
<accession>A0A226DYM9</accession>
<evidence type="ECO:0008006" key="3">
    <source>
        <dbReference type="Google" id="ProtNLM"/>
    </source>
</evidence>